<feature type="transmembrane region" description="Helical" evidence="1">
    <location>
        <begin position="6"/>
        <end position="26"/>
    </location>
</feature>
<dbReference type="OrthoDB" id="5216128at2759"/>
<dbReference type="Pfam" id="PF14087">
    <property type="entry name" value="DUF4267"/>
    <property type="match status" value="1"/>
</dbReference>
<accession>A0A9N9V4Q3</accession>
<keyword evidence="3" id="KW-1185">Reference proteome</keyword>
<protein>
    <submittedName>
        <fullName evidence="2">Uncharacterized protein</fullName>
    </submittedName>
</protein>
<comment type="caution">
    <text evidence="2">The sequence shown here is derived from an EMBL/GenBank/DDBJ whole genome shotgun (WGS) entry which is preliminary data.</text>
</comment>
<proteinExistence type="predicted"/>
<dbReference type="AlphaFoldDB" id="A0A9N9V4Q3"/>
<keyword evidence="1" id="KW-1133">Transmembrane helix</keyword>
<reference evidence="2" key="1">
    <citation type="submission" date="2021-10" db="EMBL/GenBank/DDBJ databases">
        <authorList>
            <person name="Piombo E."/>
        </authorList>
    </citation>
    <scope>NUCLEOTIDE SEQUENCE</scope>
</reference>
<evidence type="ECO:0000256" key="1">
    <source>
        <dbReference type="SAM" id="Phobius"/>
    </source>
</evidence>
<feature type="transmembrane region" description="Helical" evidence="1">
    <location>
        <begin position="108"/>
        <end position="126"/>
    </location>
</feature>
<sequence>MSHPYFSHASLGLSLIPTFFGLNMIFRPGPTLESVKFPVPADPEGKKTVYSVMHFFGVRNIAVSYLLVLIWSRGDNRLTAKSLVACLWVAGMDGFIQRAQTGEGQWTHWGFVPVVAGVAAGLMGWLN</sequence>
<keyword evidence="1" id="KW-0472">Membrane</keyword>
<dbReference type="EMBL" id="CABFNQ020000444">
    <property type="protein sequence ID" value="CAH0015234.1"/>
    <property type="molecule type" value="Genomic_DNA"/>
</dbReference>
<evidence type="ECO:0000313" key="3">
    <source>
        <dbReference type="Proteomes" id="UP000696573"/>
    </source>
</evidence>
<organism evidence="2 3">
    <name type="scientific">Clonostachys rhizophaga</name>
    <dbReference type="NCBI Taxonomy" id="160324"/>
    <lineage>
        <taxon>Eukaryota</taxon>
        <taxon>Fungi</taxon>
        <taxon>Dikarya</taxon>
        <taxon>Ascomycota</taxon>
        <taxon>Pezizomycotina</taxon>
        <taxon>Sordariomycetes</taxon>
        <taxon>Hypocreomycetidae</taxon>
        <taxon>Hypocreales</taxon>
        <taxon>Bionectriaceae</taxon>
        <taxon>Clonostachys</taxon>
    </lineage>
</organism>
<keyword evidence="1" id="KW-0812">Transmembrane</keyword>
<dbReference type="Proteomes" id="UP000696573">
    <property type="component" value="Unassembled WGS sequence"/>
</dbReference>
<name>A0A9N9V4Q3_9HYPO</name>
<evidence type="ECO:0000313" key="2">
    <source>
        <dbReference type="EMBL" id="CAH0015234.1"/>
    </source>
</evidence>
<feature type="transmembrane region" description="Helical" evidence="1">
    <location>
        <begin position="52"/>
        <end position="72"/>
    </location>
</feature>
<dbReference type="InterPro" id="IPR025363">
    <property type="entry name" value="DUF4267"/>
</dbReference>
<gene>
    <name evidence="2" type="ORF">CRHIZ90672A_00001078</name>
</gene>